<dbReference type="GO" id="GO:0004222">
    <property type="term" value="F:metalloendopeptidase activity"/>
    <property type="evidence" value="ECO:0007669"/>
    <property type="project" value="InterPro"/>
</dbReference>
<dbReference type="GO" id="GO:0005886">
    <property type="term" value="C:plasma membrane"/>
    <property type="evidence" value="ECO:0007669"/>
    <property type="project" value="TreeGrafter"/>
</dbReference>
<dbReference type="InterPro" id="IPR042089">
    <property type="entry name" value="Peptidase_M13_dom_2"/>
</dbReference>
<sequence length="683" mass="76334">MLHVRDNGAPMRRIARRLLAATLAACATPVLAMHGIEAGDIRRDGAACNDFFDYANGAWRASHPIPDYMDRWSRRWESGEVNKEHVRDILAELSARTDWPAGSAEQLSGDFYAACMDEKSVNALGVKPVQPMLDEIRAIKDKAGVQRTIGHLHDVGIAVPFTIVAASDLHEPTRVIAHVAPGTLGMPDRDYYLKPDKRFVEAREKYLAHVAKMFELAGAKPAAAKADAQAVFAFEKRLAEASLDNVQLRDPKLQDNKTTFAQLGELVPAFDWKAYFDAARIPHDDVNVTEPRFLRQVQKEFASTPAAQWRTYLEWHVLNAAADTLSAPFVEEHFAFNGKYLTGATEMKPRWKRCAEATDNQLGEALGRKYVEKYFPPEAKARMQDMVKNILLAMKDTIQGLDWMGDATKQKALEKLATFNPKIGYPDKWKDYAGVKVTRGSYWDDVVSASRWNVADGRSQIGKPVDRGRWGMTPPTSNAYYNPLLNEIVFPAGILQPPAFDVNATDAVNYGAIGVVIGHEISHGFDDQGAQFDAQGRLANWWTQEDEARFKARAECVVKQFDGYFIEPGIHHNGKLVLGESIGDLAGAKLAFLAYRKSREGKPAEPTLDGFTPEQQFFLSWGQWRGDEIRPETQRTMVQGDPHPIAKYRVNGPLSNLPAFRDAFQCKADAPMVRQGAERCEVW</sequence>
<dbReference type="Gene3D" id="3.40.390.10">
    <property type="entry name" value="Collagenase (Catalytic Domain)"/>
    <property type="match status" value="1"/>
</dbReference>
<organism evidence="11 12">
    <name type="scientific">Dokdonella fugitiva</name>
    <dbReference type="NCBI Taxonomy" id="328517"/>
    <lineage>
        <taxon>Bacteria</taxon>
        <taxon>Pseudomonadati</taxon>
        <taxon>Pseudomonadota</taxon>
        <taxon>Gammaproteobacteria</taxon>
        <taxon>Lysobacterales</taxon>
        <taxon>Rhodanobacteraceae</taxon>
        <taxon>Dokdonella</taxon>
    </lineage>
</organism>
<reference evidence="11 12" key="1">
    <citation type="journal article" date="2015" name="Stand. Genomic Sci.">
        <title>Genomic Encyclopedia of Bacterial and Archaeal Type Strains, Phase III: the genomes of soil and plant-associated and newly described type strains.</title>
        <authorList>
            <person name="Whitman W.B."/>
            <person name="Woyke T."/>
            <person name="Klenk H.P."/>
            <person name="Zhou Y."/>
            <person name="Lilburn T.G."/>
            <person name="Beck B.J."/>
            <person name="De Vos P."/>
            <person name="Vandamme P."/>
            <person name="Eisen J.A."/>
            <person name="Garrity G."/>
            <person name="Hugenholtz P."/>
            <person name="Kyrpides N.C."/>
        </authorList>
    </citation>
    <scope>NUCLEOTIDE SEQUENCE [LARGE SCALE GENOMIC DNA]</scope>
    <source>
        <strain evidence="11 12">A3</strain>
    </source>
</reference>
<keyword evidence="6" id="KW-0862">Zinc</keyword>
<protein>
    <submittedName>
        <fullName evidence="11">Endothelin-converting enzyme/putative endopeptidase</fullName>
    </submittedName>
</protein>
<keyword evidence="4" id="KW-0479">Metal-binding</keyword>
<dbReference type="Proteomes" id="UP000294862">
    <property type="component" value="Unassembled WGS sequence"/>
</dbReference>
<evidence type="ECO:0000256" key="6">
    <source>
        <dbReference type="ARBA" id="ARBA00022833"/>
    </source>
</evidence>
<proteinExistence type="inferred from homology"/>
<keyword evidence="3" id="KW-0645">Protease</keyword>
<dbReference type="EMBL" id="SLWQ01000011">
    <property type="protein sequence ID" value="TCO36836.1"/>
    <property type="molecule type" value="Genomic_DNA"/>
</dbReference>
<keyword evidence="12" id="KW-1185">Reference proteome</keyword>
<dbReference type="AlphaFoldDB" id="A0A4R2HZS6"/>
<dbReference type="Pfam" id="PF05649">
    <property type="entry name" value="Peptidase_M13_N"/>
    <property type="match status" value="1"/>
</dbReference>
<dbReference type="OrthoDB" id="9775677at2"/>
<dbReference type="PANTHER" id="PTHR11733:SF167">
    <property type="entry name" value="FI17812P1-RELATED"/>
    <property type="match status" value="1"/>
</dbReference>
<evidence type="ECO:0000256" key="8">
    <source>
        <dbReference type="SAM" id="SignalP"/>
    </source>
</evidence>
<comment type="caution">
    <text evidence="11">The sequence shown here is derived from an EMBL/GenBank/DDBJ whole genome shotgun (WGS) entry which is preliminary data.</text>
</comment>
<evidence type="ECO:0000259" key="9">
    <source>
        <dbReference type="Pfam" id="PF01431"/>
    </source>
</evidence>
<evidence type="ECO:0000256" key="1">
    <source>
        <dbReference type="ARBA" id="ARBA00001947"/>
    </source>
</evidence>
<dbReference type="GO" id="GO:0046872">
    <property type="term" value="F:metal ion binding"/>
    <property type="evidence" value="ECO:0007669"/>
    <property type="project" value="UniProtKB-KW"/>
</dbReference>
<feature type="signal peptide" evidence="8">
    <location>
        <begin position="1"/>
        <end position="32"/>
    </location>
</feature>
<dbReference type="InterPro" id="IPR000718">
    <property type="entry name" value="Peptidase_M13"/>
</dbReference>
<evidence type="ECO:0000313" key="11">
    <source>
        <dbReference type="EMBL" id="TCO36836.1"/>
    </source>
</evidence>
<dbReference type="SUPFAM" id="SSF55486">
    <property type="entry name" value="Metalloproteases ('zincins'), catalytic domain"/>
    <property type="match status" value="1"/>
</dbReference>
<dbReference type="GO" id="GO:0016485">
    <property type="term" value="P:protein processing"/>
    <property type="evidence" value="ECO:0007669"/>
    <property type="project" value="TreeGrafter"/>
</dbReference>
<feature type="chain" id="PRO_5020364302" evidence="8">
    <location>
        <begin position="33"/>
        <end position="683"/>
    </location>
</feature>
<comment type="similarity">
    <text evidence="2">Belongs to the peptidase M13 family.</text>
</comment>
<feature type="domain" description="Peptidase M13 C-terminal" evidence="9">
    <location>
        <begin position="478"/>
        <end position="680"/>
    </location>
</feature>
<evidence type="ECO:0000256" key="4">
    <source>
        <dbReference type="ARBA" id="ARBA00022723"/>
    </source>
</evidence>
<evidence type="ECO:0000259" key="10">
    <source>
        <dbReference type="Pfam" id="PF05649"/>
    </source>
</evidence>
<dbReference type="Gene3D" id="1.10.1380.10">
    <property type="entry name" value="Neutral endopeptidase , domain2"/>
    <property type="match status" value="1"/>
</dbReference>
<dbReference type="PRINTS" id="PR00786">
    <property type="entry name" value="NEPRILYSIN"/>
</dbReference>
<keyword evidence="8" id="KW-0732">Signal</keyword>
<evidence type="ECO:0000256" key="2">
    <source>
        <dbReference type="ARBA" id="ARBA00007357"/>
    </source>
</evidence>
<gene>
    <name evidence="11" type="ORF">EV148_11112</name>
</gene>
<dbReference type="InterPro" id="IPR008753">
    <property type="entry name" value="Peptidase_M13_N"/>
</dbReference>
<dbReference type="InterPro" id="IPR018497">
    <property type="entry name" value="Peptidase_M13_C"/>
</dbReference>
<dbReference type="InterPro" id="IPR024079">
    <property type="entry name" value="MetalloPept_cat_dom_sf"/>
</dbReference>
<evidence type="ECO:0000256" key="5">
    <source>
        <dbReference type="ARBA" id="ARBA00022801"/>
    </source>
</evidence>
<dbReference type="CDD" id="cd08662">
    <property type="entry name" value="M13"/>
    <property type="match status" value="1"/>
</dbReference>
<evidence type="ECO:0000256" key="3">
    <source>
        <dbReference type="ARBA" id="ARBA00022670"/>
    </source>
</evidence>
<evidence type="ECO:0000256" key="7">
    <source>
        <dbReference type="ARBA" id="ARBA00023049"/>
    </source>
</evidence>
<keyword evidence="7" id="KW-0482">Metalloprotease</keyword>
<evidence type="ECO:0000313" key="12">
    <source>
        <dbReference type="Proteomes" id="UP000294862"/>
    </source>
</evidence>
<dbReference type="Pfam" id="PF01431">
    <property type="entry name" value="Peptidase_M13"/>
    <property type="match status" value="1"/>
</dbReference>
<accession>A0A4R2HZS6</accession>
<comment type="cofactor">
    <cofactor evidence="1">
        <name>Zn(2+)</name>
        <dbReference type="ChEBI" id="CHEBI:29105"/>
    </cofactor>
</comment>
<keyword evidence="5" id="KW-0378">Hydrolase</keyword>
<name>A0A4R2HZS6_9GAMM</name>
<dbReference type="PANTHER" id="PTHR11733">
    <property type="entry name" value="ZINC METALLOPROTEASE FAMILY M13 NEPRILYSIN-RELATED"/>
    <property type="match status" value="1"/>
</dbReference>
<dbReference type="PROSITE" id="PS51885">
    <property type="entry name" value="NEPRILYSIN"/>
    <property type="match status" value="1"/>
</dbReference>
<feature type="domain" description="Peptidase M13 N-terminal" evidence="10">
    <location>
        <begin position="48"/>
        <end position="426"/>
    </location>
</feature>
<dbReference type="RefSeq" id="WP_158287511.1">
    <property type="nucleotide sequence ID" value="NZ_SLWQ01000011.1"/>
</dbReference>